<keyword evidence="2" id="KW-1185">Reference proteome</keyword>
<dbReference type="RefSeq" id="WP_344433164.1">
    <property type="nucleotide sequence ID" value="NZ_BAAASL010000002.1"/>
</dbReference>
<reference evidence="2" key="1">
    <citation type="journal article" date="2019" name="Int. J. Syst. Evol. Microbiol.">
        <title>The Global Catalogue of Microorganisms (GCM) 10K type strain sequencing project: providing services to taxonomists for standard genome sequencing and annotation.</title>
        <authorList>
            <consortium name="The Broad Institute Genomics Platform"/>
            <consortium name="The Broad Institute Genome Sequencing Center for Infectious Disease"/>
            <person name="Wu L."/>
            <person name="Ma J."/>
        </authorList>
    </citation>
    <scope>NUCLEOTIDE SEQUENCE [LARGE SCALE GENOMIC DNA]</scope>
    <source>
        <strain evidence="2">JCM 4542</strain>
    </source>
</reference>
<evidence type="ECO:0000313" key="2">
    <source>
        <dbReference type="Proteomes" id="UP001500886"/>
    </source>
</evidence>
<dbReference type="InterPro" id="IPR046030">
    <property type="entry name" value="DUF5988"/>
</dbReference>
<proteinExistence type="predicted"/>
<organism evidence="1 2">
    <name type="scientific">Streptomyces luteosporeus</name>
    <dbReference type="NCBI Taxonomy" id="173856"/>
    <lineage>
        <taxon>Bacteria</taxon>
        <taxon>Bacillati</taxon>
        <taxon>Actinomycetota</taxon>
        <taxon>Actinomycetes</taxon>
        <taxon>Kitasatosporales</taxon>
        <taxon>Streptomycetaceae</taxon>
        <taxon>Streptomyces</taxon>
    </lineage>
</organism>
<sequence length="67" mass="7598">MSSPKAFLEGGPDDLPSRIVPIVPPGIELKIPHRAGYEHFKVTPRHTDTAEGRLQVFEWFERTEIAE</sequence>
<dbReference type="Pfam" id="PF19450">
    <property type="entry name" value="DUF5988"/>
    <property type="match status" value="1"/>
</dbReference>
<name>A0ABP6G024_9ACTN</name>
<dbReference type="Proteomes" id="UP001500886">
    <property type="component" value="Unassembled WGS sequence"/>
</dbReference>
<comment type="caution">
    <text evidence="1">The sequence shown here is derived from an EMBL/GenBank/DDBJ whole genome shotgun (WGS) entry which is preliminary data.</text>
</comment>
<evidence type="ECO:0000313" key="1">
    <source>
        <dbReference type="EMBL" id="GAA2709300.1"/>
    </source>
</evidence>
<protein>
    <submittedName>
        <fullName evidence="1">Uncharacterized protein</fullName>
    </submittedName>
</protein>
<dbReference type="EMBL" id="BAAASL010000002">
    <property type="protein sequence ID" value="GAA2709300.1"/>
    <property type="molecule type" value="Genomic_DNA"/>
</dbReference>
<accession>A0ABP6G024</accession>
<gene>
    <name evidence="1" type="ORF">GCM10010315_07140</name>
</gene>